<gene>
    <name evidence="11" type="ORF">EHT25_04065</name>
</gene>
<organism evidence="11 12">
    <name type="scientific">Larkinella rosea</name>
    <dbReference type="NCBI Taxonomy" id="2025312"/>
    <lineage>
        <taxon>Bacteria</taxon>
        <taxon>Pseudomonadati</taxon>
        <taxon>Bacteroidota</taxon>
        <taxon>Cytophagia</taxon>
        <taxon>Cytophagales</taxon>
        <taxon>Spirosomataceae</taxon>
        <taxon>Larkinella</taxon>
    </lineage>
</organism>
<comment type="pathway">
    <text evidence="1 8">Purine metabolism; 7-cyano-7-deazaguanine biosynthesis.</text>
</comment>
<keyword evidence="6 8" id="KW-0456">Lyase</keyword>
<dbReference type="EMBL" id="RQJO01000007">
    <property type="protein sequence ID" value="RRB06966.1"/>
    <property type="molecule type" value="Genomic_DNA"/>
</dbReference>
<dbReference type="RefSeq" id="WP_124871020.1">
    <property type="nucleotide sequence ID" value="NZ_RQJO01000007.1"/>
</dbReference>
<reference evidence="11 12" key="1">
    <citation type="submission" date="2018-11" db="EMBL/GenBank/DDBJ databases">
        <authorList>
            <person name="Zhou Z."/>
            <person name="Wang G."/>
        </authorList>
    </citation>
    <scope>NUCLEOTIDE SEQUENCE [LARGE SCALE GENOMIC DNA]</scope>
    <source>
        <strain evidence="11 12">KCTC52004</strain>
    </source>
</reference>
<dbReference type="EC" id="4.-.-.-" evidence="8"/>
<evidence type="ECO:0000256" key="5">
    <source>
        <dbReference type="ARBA" id="ARBA00022833"/>
    </source>
</evidence>
<protein>
    <recommendedName>
        <fullName evidence="3 8">6-carboxy-5,6,7,8-tetrahydropterin synthase</fullName>
        <ecNumber evidence="8">4.-.-.-</ecNumber>
    </recommendedName>
</protein>
<evidence type="ECO:0000313" key="12">
    <source>
        <dbReference type="Proteomes" id="UP000271925"/>
    </source>
</evidence>
<dbReference type="GO" id="GO:0008616">
    <property type="term" value="P:tRNA queuosine(34) biosynthetic process"/>
    <property type="evidence" value="ECO:0007669"/>
    <property type="project" value="UniProtKB-KW"/>
</dbReference>
<evidence type="ECO:0000256" key="10">
    <source>
        <dbReference type="PIRSR" id="PIRSR006113-2"/>
    </source>
</evidence>
<dbReference type="InterPro" id="IPR038418">
    <property type="entry name" value="6-PTP_synth/QueD_sf"/>
</dbReference>
<keyword evidence="4 8" id="KW-0479">Metal-binding</keyword>
<evidence type="ECO:0000256" key="4">
    <source>
        <dbReference type="ARBA" id="ARBA00022723"/>
    </source>
</evidence>
<evidence type="ECO:0000256" key="7">
    <source>
        <dbReference type="ARBA" id="ARBA00048807"/>
    </source>
</evidence>
<evidence type="ECO:0000256" key="3">
    <source>
        <dbReference type="ARBA" id="ARBA00018141"/>
    </source>
</evidence>
<evidence type="ECO:0000256" key="8">
    <source>
        <dbReference type="PIRNR" id="PIRNR006113"/>
    </source>
</evidence>
<feature type="binding site" evidence="10">
    <location>
        <position position="18"/>
    </location>
    <ligand>
        <name>Zn(2+)</name>
        <dbReference type="ChEBI" id="CHEBI:29105"/>
    </ligand>
</feature>
<dbReference type="InterPro" id="IPR007115">
    <property type="entry name" value="6-PTP_synth/QueD"/>
</dbReference>
<comment type="similarity">
    <text evidence="2 8">Belongs to the PTPS family. QueD subfamily.</text>
</comment>
<evidence type="ECO:0000256" key="1">
    <source>
        <dbReference type="ARBA" id="ARBA00005061"/>
    </source>
</evidence>
<dbReference type="AlphaFoldDB" id="A0A3P1C1G8"/>
<comment type="catalytic activity">
    <reaction evidence="7 8">
        <text>7,8-dihydroneopterin 3'-triphosphate + H2O = 6-carboxy-5,6,7,8-tetrahydropterin + triphosphate + acetaldehyde + 2 H(+)</text>
        <dbReference type="Rhea" id="RHEA:27966"/>
        <dbReference type="ChEBI" id="CHEBI:15343"/>
        <dbReference type="ChEBI" id="CHEBI:15377"/>
        <dbReference type="ChEBI" id="CHEBI:15378"/>
        <dbReference type="ChEBI" id="CHEBI:18036"/>
        <dbReference type="ChEBI" id="CHEBI:58462"/>
        <dbReference type="ChEBI" id="CHEBI:61032"/>
        <dbReference type="EC" id="4.1.2.50"/>
    </reaction>
</comment>
<keyword evidence="8" id="KW-0671">Queuosine biosynthesis</keyword>
<comment type="cofactor">
    <cofactor evidence="8 10">
        <name>Zn(2+)</name>
        <dbReference type="ChEBI" id="CHEBI:29105"/>
    </cofactor>
    <text evidence="8 10">Binds 1 zinc ion per subunit.</text>
</comment>
<feature type="binding site" evidence="10">
    <location>
        <position position="43"/>
    </location>
    <ligand>
        <name>Zn(2+)</name>
        <dbReference type="ChEBI" id="CHEBI:29105"/>
    </ligand>
</feature>
<comment type="caution">
    <text evidence="11">The sequence shown here is derived from an EMBL/GenBank/DDBJ whole genome shotgun (WGS) entry which is preliminary data.</text>
</comment>
<dbReference type="UniPathway" id="UPA00391"/>
<feature type="binding site" evidence="10">
    <location>
        <position position="45"/>
    </location>
    <ligand>
        <name>Zn(2+)</name>
        <dbReference type="ChEBI" id="CHEBI:29105"/>
    </ligand>
</feature>
<dbReference type="GO" id="GO:0046872">
    <property type="term" value="F:metal ion binding"/>
    <property type="evidence" value="ECO:0007669"/>
    <property type="project" value="UniProtKB-KW"/>
</dbReference>
<name>A0A3P1C1G8_9BACT</name>
<keyword evidence="5 8" id="KW-0862">Zinc</keyword>
<dbReference type="Pfam" id="PF01242">
    <property type="entry name" value="PTPS"/>
    <property type="match status" value="1"/>
</dbReference>
<proteinExistence type="inferred from homology"/>
<keyword evidence="12" id="KW-1185">Reference proteome</keyword>
<dbReference type="PIRSF" id="PIRSF006113">
    <property type="entry name" value="PTP_synth"/>
    <property type="match status" value="1"/>
</dbReference>
<dbReference type="Proteomes" id="UP000271925">
    <property type="component" value="Unassembled WGS sequence"/>
</dbReference>
<evidence type="ECO:0000256" key="2">
    <source>
        <dbReference type="ARBA" id="ARBA00008900"/>
    </source>
</evidence>
<dbReference type="SUPFAM" id="SSF55620">
    <property type="entry name" value="Tetrahydrobiopterin biosynthesis enzymes-like"/>
    <property type="match status" value="1"/>
</dbReference>
<accession>A0A3P1C1G8</accession>
<feature type="active site" description="Charge relay system" evidence="9">
    <location>
        <position position="128"/>
    </location>
</feature>
<feature type="active site" description="Proton acceptor" evidence="9">
    <location>
        <position position="37"/>
    </location>
</feature>
<dbReference type="OrthoDB" id="9804698at2"/>
<dbReference type="PANTHER" id="PTHR12589:SF7">
    <property type="entry name" value="6-PYRUVOYL TETRAHYDROBIOPTERIN SYNTHASE"/>
    <property type="match status" value="1"/>
</dbReference>
<evidence type="ECO:0000256" key="6">
    <source>
        <dbReference type="ARBA" id="ARBA00023239"/>
    </source>
</evidence>
<dbReference type="GO" id="GO:0070497">
    <property type="term" value="F:6-carboxytetrahydropterin synthase activity"/>
    <property type="evidence" value="ECO:0007669"/>
    <property type="project" value="UniProtKB-EC"/>
</dbReference>
<feature type="active site" description="Charge relay system" evidence="9">
    <location>
        <position position="84"/>
    </location>
</feature>
<sequence length="138" mass="16076">MDKKRVAVFRKEHFNAAHRLHNPEWSDEENQRIFGKCNNPHFHGHNYEVIVQVIGEVDPVTGFVVDLKVLSDLIKTQVTDKFDHKNLNLDTEEFKNLNPSAENIAIVIYDSLRSQLAASLDLKIRLYETERNFVEYPV</sequence>
<dbReference type="Gene3D" id="3.30.479.10">
    <property type="entry name" value="6-pyruvoyl tetrahydropterin synthase/QueD"/>
    <property type="match status" value="1"/>
</dbReference>
<evidence type="ECO:0000256" key="9">
    <source>
        <dbReference type="PIRSR" id="PIRSR006113-1"/>
    </source>
</evidence>
<evidence type="ECO:0000313" key="11">
    <source>
        <dbReference type="EMBL" id="RRB06966.1"/>
    </source>
</evidence>
<dbReference type="PANTHER" id="PTHR12589">
    <property type="entry name" value="PYRUVOYL TETRAHYDROBIOPTERIN SYNTHASE"/>
    <property type="match status" value="1"/>
</dbReference>
<dbReference type="FunFam" id="3.30.479.10:FF:000003">
    <property type="entry name" value="6-pyruvoyl tetrahydrobiopterin synthase"/>
    <property type="match status" value="1"/>
</dbReference>